<dbReference type="InterPro" id="IPR056146">
    <property type="entry name" value="DUF7729"/>
</dbReference>
<organism evidence="3 4">
    <name type="scientific">Marasmiellus scandens</name>
    <dbReference type="NCBI Taxonomy" id="2682957"/>
    <lineage>
        <taxon>Eukaryota</taxon>
        <taxon>Fungi</taxon>
        <taxon>Dikarya</taxon>
        <taxon>Basidiomycota</taxon>
        <taxon>Agaricomycotina</taxon>
        <taxon>Agaricomycetes</taxon>
        <taxon>Agaricomycetidae</taxon>
        <taxon>Agaricales</taxon>
        <taxon>Marasmiineae</taxon>
        <taxon>Omphalotaceae</taxon>
        <taxon>Marasmiellus</taxon>
    </lineage>
</organism>
<proteinExistence type="predicted"/>
<evidence type="ECO:0000256" key="1">
    <source>
        <dbReference type="SAM" id="SignalP"/>
    </source>
</evidence>
<feature type="chain" id="PRO_5045987147" description="DUF7729 domain-containing protein" evidence="1">
    <location>
        <begin position="17"/>
        <end position="135"/>
    </location>
</feature>
<evidence type="ECO:0000259" key="2">
    <source>
        <dbReference type="Pfam" id="PF24855"/>
    </source>
</evidence>
<feature type="domain" description="DUF7729" evidence="2">
    <location>
        <begin position="38"/>
        <end position="130"/>
    </location>
</feature>
<evidence type="ECO:0000313" key="4">
    <source>
        <dbReference type="Proteomes" id="UP001498398"/>
    </source>
</evidence>
<accession>A0ABR1J8E7</accession>
<sequence>MPSLLYALSLVFLVHRCPIKYILIKRYIMGNVQSLDGGLDQCTQNMRWFEREMAKDDVCGKEMSERNDLVVKTRGALLAYPLLHSAACLSLSNTNTYSYVSSIAGSASHASDIYLYSLTLAIRFPDSAQTELWSV</sequence>
<keyword evidence="4" id="KW-1185">Reference proteome</keyword>
<reference evidence="3 4" key="1">
    <citation type="submission" date="2024-01" db="EMBL/GenBank/DDBJ databases">
        <title>A draft genome for the cacao thread blight pathogen Marasmiellus scandens.</title>
        <authorList>
            <person name="Baruah I.K."/>
            <person name="Leung J."/>
            <person name="Bukari Y."/>
            <person name="Amoako-Attah I."/>
            <person name="Meinhardt L.W."/>
            <person name="Bailey B.A."/>
            <person name="Cohen S.P."/>
        </authorList>
    </citation>
    <scope>NUCLEOTIDE SEQUENCE [LARGE SCALE GENOMIC DNA]</scope>
    <source>
        <strain evidence="3 4">GH-19</strain>
    </source>
</reference>
<dbReference type="PANTHER" id="PTHR39460">
    <property type="entry name" value="EXPRESSED PROTEIN"/>
    <property type="match status" value="1"/>
</dbReference>
<dbReference type="Proteomes" id="UP001498398">
    <property type="component" value="Unassembled WGS sequence"/>
</dbReference>
<evidence type="ECO:0000313" key="3">
    <source>
        <dbReference type="EMBL" id="KAK7453285.1"/>
    </source>
</evidence>
<dbReference type="PANTHER" id="PTHR39460:SF1">
    <property type="entry name" value="C6 TRANSCRIPTION FACTOR"/>
    <property type="match status" value="1"/>
</dbReference>
<feature type="signal peptide" evidence="1">
    <location>
        <begin position="1"/>
        <end position="16"/>
    </location>
</feature>
<protein>
    <recommendedName>
        <fullName evidence="2">DUF7729 domain-containing protein</fullName>
    </recommendedName>
</protein>
<keyword evidence="1" id="KW-0732">Signal</keyword>
<name>A0ABR1J8E7_9AGAR</name>
<comment type="caution">
    <text evidence="3">The sequence shown here is derived from an EMBL/GenBank/DDBJ whole genome shotgun (WGS) entry which is preliminary data.</text>
</comment>
<dbReference type="EMBL" id="JBANRG010000027">
    <property type="protein sequence ID" value="KAK7453285.1"/>
    <property type="molecule type" value="Genomic_DNA"/>
</dbReference>
<dbReference type="Pfam" id="PF24855">
    <property type="entry name" value="DUF7729"/>
    <property type="match status" value="1"/>
</dbReference>
<gene>
    <name evidence="3" type="ORF">VKT23_011960</name>
</gene>